<organism evidence="1 2">
    <name type="scientific">Araneus ventricosus</name>
    <name type="common">Orbweaver spider</name>
    <name type="synonym">Epeira ventricosa</name>
    <dbReference type="NCBI Taxonomy" id="182803"/>
    <lineage>
        <taxon>Eukaryota</taxon>
        <taxon>Metazoa</taxon>
        <taxon>Ecdysozoa</taxon>
        <taxon>Arthropoda</taxon>
        <taxon>Chelicerata</taxon>
        <taxon>Arachnida</taxon>
        <taxon>Araneae</taxon>
        <taxon>Araneomorphae</taxon>
        <taxon>Entelegynae</taxon>
        <taxon>Araneoidea</taxon>
        <taxon>Araneidae</taxon>
        <taxon>Araneus</taxon>
    </lineage>
</organism>
<dbReference type="AlphaFoldDB" id="A0A4Y2T3H4"/>
<keyword evidence="2" id="KW-1185">Reference proteome</keyword>
<evidence type="ECO:0000313" key="1">
    <source>
        <dbReference type="EMBL" id="GBN95152.1"/>
    </source>
</evidence>
<dbReference type="EMBL" id="BGPR01025889">
    <property type="protein sequence ID" value="GBN95152.1"/>
    <property type="molecule type" value="Genomic_DNA"/>
</dbReference>
<dbReference type="Gene3D" id="3.30.420.10">
    <property type="entry name" value="Ribonuclease H-like superfamily/Ribonuclease H"/>
    <property type="match status" value="1"/>
</dbReference>
<comment type="caution">
    <text evidence="1">The sequence shown here is derived from an EMBL/GenBank/DDBJ whole genome shotgun (WGS) entry which is preliminary data.</text>
</comment>
<reference evidence="1 2" key="1">
    <citation type="journal article" date="2019" name="Sci. Rep.">
        <title>Orb-weaving spider Araneus ventricosus genome elucidates the spidroin gene catalogue.</title>
        <authorList>
            <person name="Kono N."/>
            <person name="Nakamura H."/>
            <person name="Ohtoshi R."/>
            <person name="Moran D.A.P."/>
            <person name="Shinohara A."/>
            <person name="Yoshida Y."/>
            <person name="Fujiwara M."/>
            <person name="Mori M."/>
            <person name="Tomita M."/>
            <person name="Arakawa K."/>
        </authorList>
    </citation>
    <scope>NUCLEOTIDE SEQUENCE [LARGE SCALE GENOMIC DNA]</scope>
</reference>
<dbReference type="OrthoDB" id="6430367at2759"/>
<sequence>MFSWAALGPVVVVQQNMKAEIYLNIIADQLHTYMVFVFPTGNRISQQDNTPCHKAWIVLESFEEHTDEFNGHLIHWILIHWSTFGMSWSDSSELKHHHVRISRLCVTAA</sequence>
<evidence type="ECO:0008006" key="3">
    <source>
        <dbReference type="Google" id="ProtNLM"/>
    </source>
</evidence>
<dbReference type="GO" id="GO:0003676">
    <property type="term" value="F:nucleic acid binding"/>
    <property type="evidence" value="ECO:0007669"/>
    <property type="project" value="InterPro"/>
</dbReference>
<dbReference type="Proteomes" id="UP000499080">
    <property type="component" value="Unassembled WGS sequence"/>
</dbReference>
<protein>
    <recommendedName>
        <fullName evidence="3">Tc1-like transposase DDE domain-containing protein</fullName>
    </recommendedName>
</protein>
<name>A0A4Y2T3H4_ARAVE</name>
<proteinExistence type="predicted"/>
<dbReference type="InterPro" id="IPR036397">
    <property type="entry name" value="RNaseH_sf"/>
</dbReference>
<evidence type="ECO:0000313" key="2">
    <source>
        <dbReference type="Proteomes" id="UP000499080"/>
    </source>
</evidence>
<gene>
    <name evidence="1" type="ORF">AVEN_51131_1</name>
</gene>
<accession>A0A4Y2T3H4</accession>